<dbReference type="Pfam" id="PF13531">
    <property type="entry name" value="SBP_bac_11"/>
    <property type="match status" value="1"/>
</dbReference>
<evidence type="ECO:0000256" key="3">
    <source>
        <dbReference type="ARBA" id="ARBA00022729"/>
    </source>
</evidence>
<sequence length="330" mass="34655">MHENIITVTRPIWPFHARREAKGYAMKKWKALLAGAFAGALIASFVLVGCSSSNDGDQMSSSDEGSAADMAAKADPVELHVFAANSLQKALPEVQELYTKAHPEVSFADTQFEASGTLVSKLAGTDGQTQAHADIFIAASTSSMDKADKNGSIDASTRLNMFNNDLVLAAATNSDLKVADLADLGTDAVDSFAIGEPNAVPAGKYALQSLVSAGLATSSQADDGTVSYEWDASVADKVNAGAQKVGDVAEYVSSGNVQLGFVYSSDIYRYDGIKAIYTVPADMHKAIVYPGAVTSDSANAQVAQDFLNFCMTDPDAQAVFQKYGFELAAA</sequence>
<organism evidence="5 6">
    <name type="scientific">Slackia exigua (strain ATCC 700122 / DSM 15923 / CIP 105133 / JCM 11022 / KCTC 5966 / S-7)</name>
    <dbReference type="NCBI Taxonomy" id="649764"/>
    <lineage>
        <taxon>Bacteria</taxon>
        <taxon>Bacillati</taxon>
        <taxon>Actinomycetota</taxon>
        <taxon>Coriobacteriia</taxon>
        <taxon>Eggerthellales</taxon>
        <taxon>Eggerthellaceae</taxon>
        <taxon>Slackia</taxon>
    </lineage>
</organism>
<keyword evidence="6" id="KW-1185">Reference proteome</keyword>
<dbReference type="PANTHER" id="PTHR30632:SF0">
    <property type="entry name" value="SULFATE-BINDING PROTEIN"/>
    <property type="match status" value="1"/>
</dbReference>
<accession>D0WGM8</accession>
<dbReference type="eggNOG" id="COG0725">
    <property type="taxonomic scope" value="Bacteria"/>
</dbReference>
<dbReference type="NCBIfam" id="TIGR01256">
    <property type="entry name" value="modA"/>
    <property type="match status" value="1"/>
</dbReference>
<dbReference type="Proteomes" id="UP000006001">
    <property type="component" value="Unassembled WGS sequence"/>
</dbReference>
<evidence type="ECO:0000256" key="2">
    <source>
        <dbReference type="ARBA" id="ARBA00022723"/>
    </source>
</evidence>
<evidence type="ECO:0000313" key="5">
    <source>
        <dbReference type="EMBL" id="EEZ61642.1"/>
    </source>
</evidence>
<dbReference type="InterPro" id="IPR050682">
    <property type="entry name" value="ModA/WtpA"/>
</dbReference>
<keyword evidence="4" id="KW-0472">Membrane</keyword>
<dbReference type="HOGENOM" id="CLU_065520_3_1_11"/>
<dbReference type="Gene3D" id="3.40.190.10">
    <property type="entry name" value="Periplasmic binding protein-like II"/>
    <property type="match status" value="2"/>
</dbReference>
<evidence type="ECO:0000313" key="6">
    <source>
        <dbReference type="Proteomes" id="UP000006001"/>
    </source>
</evidence>
<dbReference type="GO" id="GO:0030973">
    <property type="term" value="F:molybdate ion binding"/>
    <property type="evidence" value="ECO:0007669"/>
    <property type="project" value="TreeGrafter"/>
</dbReference>
<dbReference type="GO" id="GO:0046872">
    <property type="term" value="F:metal ion binding"/>
    <property type="evidence" value="ECO:0007669"/>
    <property type="project" value="UniProtKB-KW"/>
</dbReference>
<keyword evidence="4" id="KW-1133">Transmembrane helix</keyword>
<proteinExistence type="inferred from homology"/>
<reference evidence="5" key="1">
    <citation type="submission" date="2009-10" db="EMBL/GenBank/DDBJ databases">
        <authorList>
            <person name="Weinstock G."/>
            <person name="Sodergren E."/>
            <person name="Clifton S."/>
            <person name="Fulton L."/>
            <person name="Fulton B."/>
            <person name="Courtney L."/>
            <person name="Fronick C."/>
            <person name="Harrison M."/>
            <person name="Strong C."/>
            <person name="Farmer C."/>
            <person name="Delahaunty K."/>
            <person name="Markovic C."/>
            <person name="Hall O."/>
            <person name="Minx P."/>
            <person name="Tomlinson C."/>
            <person name="Mitreva M."/>
            <person name="Nelson J."/>
            <person name="Hou S."/>
            <person name="Wollam A."/>
            <person name="Pepin K.H."/>
            <person name="Johnson M."/>
            <person name="Bhonagiri V."/>
            <person name="Nash W.E."/>
            <person name="Warren W."/>
            <person name="Chinwalla A."/>
            <person name="Mardis E.R."/>
            <person name="Wilson R.K."/>
        </authorList>
    </citation>
    <scope>NUCLEOTIDE SEQUENCE [LARGE SCALE GENOMIC DNA]</scope>
    <source>
        <strain evidence="5">ATCC 700122</strain>
    </source>
</reference>
<gene>
    <name evidence="5" type="primary">modA</name>
    <name evidence="5" type="ORF">HMPREF0762_00983</name>
</gene>
<name>D0WGM8_SLAES</name>
<protein>
    <submittedName>
        <fullName evidence="5">Molybdate ABC transporter, periplasmic molybdate-binding protein</fullName>
    </submittedName>
</protein>
<feature type="transmembrane region" description="Helical" evidence="4">
    <location>
        <begin position="31"/>
        <end position="49"/>
    </location>
</feature>
<comment type="caution">
    <text evidence="5">The sequence shown here is derived from an EMBL/GenBank/DDBJ whole genome shotgun (WGS) entry which is preliminary data.</text>
</comment>
<keyword evidence="2" id="KW-0479">Metal-binding</keyword>
<evidence type="ECO:0000256" key="1">
    <source>
        <dbReference type="ARBA" id="ARBA00009175"/>
    </source>
</evidence>
<dbReference type="GO" id="GO:0015689">
    <property type="term" value="P:molybdate ion transport"/>
    <property type="evidence" value="ECO:0007669"/>
    <property type="project" value="InterPro"/>
</dbReference>
<comment type="similarity">
    <text evidence="1">Belongs to the bacterial solute-binding protein ModA family.</text>
</comment>
<evidence type="ECO:0000256" key="4">
    <source>
        <dbReference type="SAM" id="Phobius"/>
    </source>
</evidence>
<dbReference type="InterPro" id="IPR005950">
    <property type="entry name" value="ModA"/>
</dbReference>
<dbReference type="PANTHER" id="PTHR30632">
    <property type="entry name" value="MOLYBDATE-BINDING PERIPLASMIC PROTEIN"/>
    <property type="match status" value="1"/>
</dbReference>
<dbReference type="EMBL" id="ACUX02000006">
    <property type="protein sequence ID" value="EEZ61642.1"/>
    <property type="molecule type" value="Genomic_DNA"/>
</dbReference>
<keyword evidence="3" id="KW-0732">Signal</keyword>
<dbReference type="STRING" id="649764.HMPREF0762_00983"/>
<keyword evidence="4" id="KW-0812">Transmembrane</keyword>
<dbReference type="AlphaFoldDB" id="D0WGM8"/>
<dbReference type="SUPFAM" id="SSF53850">
    <property type="entry name" value="Periplasmic binding protein-like II"/>
    <property type="match status" value="1"/>
</dbReference>